<organism evidence="2">
    <name type="scientific">marine metagenome</name>
    <dbReference type="NCBI Taxonomy" id="408172"/>
    <lineage>
        <taxon>unclassified sequences</taxon>
        <taxon>metagenomes</taxon>
        <taxon>ecological metagenomes</taxon>
    </lineage>
</organism>
<sequence>MRRYVNRWEGLLRYVDGLLYMLACFAVTLLFVGIMGIIGKLAWYMFKVFI</sequence>
<keyword evidence="1" id="KW-0472">Membrane</keyword>
<keyword evidence="1" id="KW-1133">Transmembrane helix</keyword>
<evidence type="ECO:0000256" key="1">
    <source>
        <dbReference type="SAM" id="Phobius"/>
    </source>
</evidence>
<protein>
    <submittedName>
        <fullName evidence="2">Uncharacterized protein</fullName>
    </submittedName>
</protein>
<dbReference type="EMBL" id="UINC01034509">
    <property type="protein sequence ID" value="SVB25458.1"/>
    <property type="molecule type" value="Genomic_DNA"/>
</dbReference>
<evidence type="ECO:0000313" key="2">
    <source>
        <dbReference type="EMBL" id="SVB25458.1"/>
    </source>
</evidence>
<reference evidence="2" key="1">
    <citation type="submission" date="2018-05" db="EMBL/GenBank/DDBJ databases">
        <authorList>
            <person name="Lanie J.A."/>
            <person name="Ng W.-L."/>
            <person name="Kazmierczak K.M."/>
            <person name="Andrzejewski T.M."/>
            <person name="Davidsen T.M."/>
            <person name="Wayne K.J."/>
            <person name="Tettelin H."/>
            <person name="Glass J.I."/>
            <person name="Rusch D."/>
            <person name="Podicherti R."/>
            <person name="Tsui H.-C.T."/>
            <person name="Winkler M.E."/>
        </authorList>
    </citation>
    <scope>NUCLEOTIDE SEQUENCE</scope>
</reference>
<keyword evidence="1" id="KW-0812">Transmembrane</keyword>
<proteinExistence type="predicted"/>
<dbReference type="AlphaFoldDB" id="A0A382CGY7"/>
<gene>
    <name evidence="2" type="ORF">METZ01_LOCUS178312</name>
</gene>
<name>A0A382CGY7_9ZZZZ</name>
<feature type="transmembrane region" description="Helical" evidence="1">
    <location>
        <begin position="20"/>
        <end position="46"/>
    </location>
</feature>
<accession>A0A382CGY7</accession>